<accession>A0A8H6N869</accession>
<protein>
    <submittedName>
        <fullName evidence="2">Uncharacterized protein</fullName>
    </submittedName>
</protein>
<dbReference type="Proteomes" id="UP000654918">
    <property type="component" value="Unassembled WGS sequence"/>
</dbReference>
<feature type="region of interest" description="Disordered" evidence="1">
    <location>
        <begin position="95"/>
        <end position="124"/>
    </location>
</feature>
<reference evidence="2" key="1">
    <citation type="journal article" date="2020" name="Phytopathology">
        <title>Genome Sequence Resources of Colletotrichum truncatum, C. plurivorum, C. musicola, and C. sojae: Four Species Pathogenic to Soybean (Glycine max).</title>
        <authorList>
            <person name="Rogerio F."/>
            <person name="Boufleur T.R."/>
            <person name="Ciampi-Guillardi M."/>
            <person name="Sukno S.A."/>
            <person name="Thon M.R."/>
            <person name="Massola Junior N.S."/>
            <person name="Baroncelli R."/>
        </authorList>
    </citation>
    <scope>NUCLEOTIDE SEQUENCE</scope>
    <source>
        <strain evidence="2">LFN00145</strain>
    </source>
</reference>
<feature type="region of interest" description="Disordered" evidence="1">
    <location>
        <begin position="1"/>
        <end position="26"/>
    </location>
</feature>
<dbReference type="EMBL" id="WIGO01000222">
    <property type="protein sequence ID" value="KAF6823025.1"/>
    <property type="molecule type" value="Genomic_DNA"/>
</dbReference>
<feature type="compositionally biased region" description="Basic and acidic residues" evidence="1">
    <location>
        <begin position="1"/>
        <end position="10"/>
    </location>
</feature>
<gene>
    <name evidence="2" type="ORF">CPLU01_11649</name>
</gene>
<comment type="caution">
    <text evidence="2">The sequence shown here is derived from an EMBL/GenBank/DDBJ whole genome shotgun (WGS) entry which is preliminary data.</text>
</comment>
<name>A0A8H6N869_9PEZI</name>
<evidence type="ECO:0000313" key="2">
    <source>
        <dbReference type="EMBL" id="KAF6823025.1"/>
    </source>
</evidence>
<organism evidence="2 3">
    <name type="scientific">Colletotrichum plurivorum</name>
    <dbReference type="NCBI Taxonomy" id="2175906"/>
    <lineage>
        <taxon>Eukaryota</taxon>
        <taxon>Fungi</taxon>
        <taxon>Dikarya</taxon>
        <taxon>Ascomycota</taxon>
        <taxon>Pezizomycotina</taxon>
        <taxon>Sordariomycetes</taxon>
        <taxon>Hypocreomycetidae</taxon>
        <taxon>Glomerellales</taxon>
        <taxon>Glomerellaceae</taxon>
        <taxon>Colletotrichum</taxon>
        <taxon>Colletotrichum orchidearum species complex</taxon>
    </lineage>
</organism>
<feature type="compositionally biased region" description="Basic and acidic residues" evidence="1">
    <location>
        <begin position="112"/>
        <end position="124"/>
    </location>
</feature>
<keyword evidence="3" id="KW-1185">Reference proteome</keyword>
<dbReference type="AlphaFoldDB" id="A0A8H6N869"/>
<sequence length="252" mass="28839">MNDTKYERSQLGKQAALAVSRPPRDGFPRGISTEELATTWHQCRGCSKSHQAPDYPPRAAQLRDQRIARYEHHRLPEREGSEIFLLVARGCRTNTERDVRSSIRRPRRRNWRRESRQRPDVGQKRSFDALIGRGLLIASKSTNTPPAAPVRSRPTRVFERSTKPRLWAEANYGSTGRPVLVLGATQFRGRDGLRHEHGRRRLAFDLSRNLAAVPALARWPTAPRVVQLQAQARLRRDVPGADVHVRVHRAHM</sequence>
<evidence type="ECO:0000256" key="1">
    <source>
        <dbReference type="SAM" id="MobiDB-lite"/>
    </source>
</evidence>
<evidence type="ECO:0000313" key="3">
    <source>
        <dbReference type="Proteomes" id="UP000654918"/>
    </source>
</evidence>
<proteinExistence type="predicted"/>
<feature type="compositionally biased region" description="Basic residues" evidence="1">
    <location>
        <begin position="102"/>
        <end position="111"/>
    </location>
</feature>